<dbReference type="GO" id="GO:0016192">
    <property type="term" value="P:vesicle-mediated transport"/>
    <property type="evidence" value="ECO:0007669"/>
    <property type="project" value="InterPro"/>
</dbReference>
<dbReference type="GO" id="GO:0006886">
    <property type="term" value="P:intracellular protein transport"/>
    <property type="evidence" value="ECO:0007669"/>
    <property type="project" value="InterPro"/>
</dbReference>
<organism evidence="5 6">
    <name type="scientific">Pythium insidiosum</name>
    <name type="common">Pythiosis disease agent</name>
    <dbReference type="NCBI Taxonomy" id="114742"/>
    <lineage>
        <taxon>Eukaryota</taxon>
        <taxon>Sar</taxon>
        <taxon>Stramenopiles</taxon>
        <taxon>Oomycota</taxon>
        <taxon>Peronosporomycetes</taxon>
        <taxon>Pythiales</taxon>
        <taxon>Pythiaceae</taxon>
        <taxon>Pythium</taxon>
    </lineage>
</organism>
<dbReference type="Proteomes" id="UP001209570">
    <property type="component" value="Unassembled WGS sequence"/>
</dbReference>
<evidence type="ECO:0000256" key="2">
    <source>
        <dbReference type="SAM" id="Coils"/>
    </source>
</evidence>
<dbReference type="InterPro" id="IPR038407">
    <property type="entry name" value="v-SNARE_N_sf"/>
</dbReference>
<dbReference type="Pfam" id="PF05008">
    <property type="entry name" value="V-SNARE"/>
    <property type="match status" value="1"/>
</dbReference>
<evidence type="ECO:0000256" key="1">
    <source>
        <dbReference type="ARBA" id="ARBA00006108"/>
    </source>
</evidence>
<keyword evidence="3" id="KW-1133">Transmembrane helix</keyword>
<dbReference type="EMBL" id="JAKCXM010000075">
    <property type="protein sequence ID" value="KAJ0403764.1"/>
    <property type="molecule type" value="Genomic_DNA"/>
</dbReference>
<protein>
    <recommendedName>
        <fullName evidence="4">Vesicle transport v-SNARE N-terminal domain-containing protein</fullName>
    </recommendedName>
</protein>
<gene>
    <name evidence="5" type="ORF">P43SY_006307</name>
</gene>
<evidence type="ECO:0000313" key="5">
    <source>
        <dbReference type="EMBL" id="KAJ0403764.1"/>
    </source>
</evidence>
<comment type="caution">
    <text evidence="5">The sequence shown here is derived from an EMBL/GenBank/DDBJ whole genome shotgun (WGS) entry which is preliminary data.</text>
</comment>
<dbReference type="InterPro" id="IPR007705">
    <property type="entry name" value="Vesicle_trsprt_v-SNARE_N"/>
</dbReference>
<sequence length="173" mass="19731">MADVVVAFPAEFSSLEEDFVESKMSINNSINDILDEGASPTAIQMAQVHVVEAQRCMKLMSIEVRGKSPALRKAMQAKINLYREELQGLMRDVERAQLMSKERSQRTRTAEDTNVRETREVTGEARRILQRMMRRAITNTIVLYTIIAVLVVSICVVIYQDFIKPTRESFFGI</sequence>
<keyword evidence="3" id="KW-0472">Membrane</keyword>
<dbReference type="AlphaFoldDB" id="A0AAD5M5K2"/>
<feature type="transmembrane region" description="Helical" evidence="3">
    <location>
        <begin position="136"/>
        <end position="159"/>
    </location>
</feature>
<keyword evidence="6" id="KW-1185">Reference proteome</keyword>
<dbReference type="SUPFAM" id="SSF47661">
    <property type="entry name" value="t-snare proteins"/>
    <property type="match status" value="1"/>
</dbReference>
<feature type="domain" description="Vesicle transport v-SNARE N-terminal" evidence="4">
    <location>
        <begin position="11"/>
        <end position="96"/>
    </location>
</feature>
<keyword evidence="3" id="KW-0812">Transmembrane</keyword>
<evidence type="ECO:0000259" key="4">
    <source>
        <dbReference type="Pfam" id="PF05008"/>
    </source>
</evidence>
<dbReference type="Gene3D" id="1.20.58.400">
    <property type="entry name" value="t-snare proteins"/>
    <property type="match status" value="1"/>
</dbReference>
<comment type="similarity">
    <text evidence="1">Belongs to the VTI1 family.</text>
</comment>
<evidence type="ECO:0000313" key="6">
    <source>
        <dbReference type="Proteomes" id="UP001209570"/>
    </source>
</evidence>
<feature type="coiled-coil region" evidence="2">
    <location>
        <begin position="72"/>
        <end position="99"/>
    </location>
</feature>
<accession>A0AAD5M5K2</accession>
<keyword evidence="2" id="KW-0175">Coiled coil</keyword>
<proteinExistence type="inferred from homology"/>
<reference evidence="5" key="1">
    <citation type="submission" date="2021-12" db="EMBL/GenBank/DDBJ databases">
        <title>Prjna785345.</title>
        <authorList>
            <person name="Rujirawat T."/>
            <person name="Krajaejun T."/>
        </authorList>
    </citation>
    <scope>NUCLEOTIDE SEQUENCE</scope>
    <source>
        <strain evidence="5">Pi057C3</strain>
    </source>
</reference>
<dbReference type="InterPro" id="IPR010989">
    <property type="entry name" value="SNARE"/>
</dbReference>
<dbReference type="GO" id="GO:0016020">
    <property type="term" value="C:membrane"/>
    <property type="evidence" value="ECO:0007669"/>
    <property type="project" value="InterPro"/>
</dbReference>
<evidence type="ECO:0000256" key="3">
    <source>
        <dbReference type="SAM" id="Phobius"/>
    </source>
</evidence>
<name>A0AAD5M5K2_PYTIN</name>